<dbReference type="SUPFAM" id="SSF53756">
    <property type="entry name" value="UDP-Glycosyltransferase/glycogen phosphorylase"/>
    <property type="match status" value="1"/>
</dbReference>
<dbReference type="EMBL" id="WUQX01000001">
    <property type="protein sequence ID" value="MXP75596.1"/>
    <property type="molecule type" value="Genomic_DNA"/>
</dbReference>
<dbReference type="GO" id="GO:0016757">
    <property type="term" value="F:glycosyltransferase activity"/>
    <property type="evidence" value="ECO:0007669"/>
    <property type="project" value="InterPro"/>
</dbReference>
<dbReference type="Pfam" id="PF00534">
    <property type="entry name" value="Glycos_transf_1"/>
    <property type="match status" value="1"/>
</dbReference>
<gene>
    <name evidence="3" type="ORF">GN277_09420</name>
</gene>
<organism evidence="3 4">
    <name type="scientific">Sporofaciens musculi</name>
    <dbReference type="NCBI Taxonomy" id="2681861"/>
    <lineage>
        <taxon>Bacteria</taxon>
        <taxon>Bacillati</taxon>
        <taxon>Bacillota</taxon>
        <taxon>Clostridia</taxon>
        <taxon>Lachnospirales</taxon>
        <taxon>Lachnospiraceae</taxon>
        <taxon>Sporofaciens</taxon>
    </lineage>
</organism>
<dbReference type="RefSeq" id="WP_159750837.1">
    <property type="nucleotide sequence ID" value="NZ_WUQX01000001.1"/>
</dbReference>
<dbReference type="Proteomes" id="UP000460412">
    <property type="component" value="Unassembled WGS sequence"/>
</dbReference>
<evidence type="ECO:0000313" key="4">
    <source>
        <dbReference type="Proteomes" id="UP000460412"/>
    </source>
</evidence>
<evidence type="ECO:0000313" key="3">
    <source>
        <dbReference type="EMBL" id="MXP75596.1"/>
    </source>
</evidence>
<dbReference type="InterPro" id="IPR001296">
    <property type="entry name" value="Glyco_trans_1"/>
</dbReference>
<accession>A0A7X3SIT2</accession>
<protein>
    <submittedName>
        <fullName evidence="3">Glycosyltransferase</fullName>
    </submittedName>
</protein>
<dbReference type="Gene3D" id="3.40.50.2000">
    <property type="entry name" value="Glycogen Phosphorylase B"/>
    <property type="match status" value="1"/>
</dbReference>
<reference evidence="3 4" key="1">
    <citation type="submission" date="2019-12" db="EMBL/GenBank/DDBJ databases">
        <title>Sporaefaciens musculi gen. nov., sp. nov., a novel bacterium isolated from the caecum of an obese mouse.</title>
        <authorList>
            <person name="Rasmussen T.S."/>
            <person name="Streidl T."/>
            <person name="Hitch T.C.A."/>
            <person name="Wortmann E."/>
            <person name="Deptula P."/>
            <person name="Hansen M."/>
            <person name="Nielsen D.S."/>
            <person name="Clavel T."/>
            <person name="Vogensen F.K."/>
        </authorList>
    </citation>
    <scope>NUCLEOTIDE SEQUENCE [LARGE SCALE GENOMIC DNA]</scope>
    <source>
        <strain evidence="3 4">WCA-9-b2</strain>
    </source>
</reference>
<comment type="caution">
    <text evidence="3">The sequence shown here is derived from an EMBL/GenBank/DDBJ whole genome shotgun (WGS) entry which is preliminary data.</text>
</comment>
<proteinExistence type="predicted"/>
<evidence type="ECO:0000259" key="2">
    <source>
        <dbReference type="Pfam" id="PF00534"/>
    </source>
</evidence>
<dbReference type="CDD" id="cd03801">
    <property type="entry name" value="GT4_PimA-like"/>
    <property type="match status" value="1"/>
</dbReference>
<dbReference type="GO" id="GO:0009103">
    <property type="term" value="P:lipopolysaccharide biosynthetic process"/>
    <property type="evidence" value="ECO:0007669"/>
    <property type="project" value="TreeGrafter"/>
</dbReference>
<feature type="domain" description="Glycosyl transferase family 1" evidence="2">
    <location>
        <begin position="188"/>
        <end position="333"/>
    </location>
</feature>
<keyword evidence="4" id="KW-1185">Reference proteome</keyword>
<keyword evidence="1 3" id="KW-0808">Transferase</keyword>
<dbReference type="PANTHER" id="PTHR46401">
    <property type="entry name" value="GLYCOSYLTRANSFERASE WBBK-RELATED"/>
    <property type="match status" value="1"/>
</dbReference>
<dbReference type="Gene3D" id="3.40.50.11090">
    <property type="match status" value="1"/>
</dbReference>
<evidence type="ECO:0000256" key="1">
    <source>
        <dbReference type="ARBA" id="ARBA00022679"/>
    </source>
</evidence>
<sequence>MKITFCLPGLKRGPVGGYKVVYIYANALCERGHEVTIVHDNTNLTGRRWIDRVFLFRILLLIFLYGFKPRWYKLDKRINQVLMLNGFKMDKVPDGDAVVATASVTAGDVNRLSAKKGKKYYFIQDYEKWDNSEEDLIATYRMPFTFVTISAWLKALLEQYTEFPVMLIQNGIEFDDFYVLKDIDKRNPYTVAMLYHKLPNKGSKYGIRALCKLKKKIPELHVNMFGTMKRPKNLPEWMDYTQKASKDELRYIYNNSSVFLCPTIREGFGLTGAESMACGCALVSTNYAGVREYAVDGRNSLLCDVKSENSLYKALKRCMEDNNLRIRLARTGNEDIQAFSWKSAIDKFERMLTVEKEKI</sequence>
<name>A0A7X3SIT2_9FIRM</name>
<dbReference type="PANTHER" id="PTHR46401:SF2">
    <property type="entry name" value="GLYCOSYLTRANSFERASE WBBK-RELATED"/>
    <property type="match status" value="1"/>
</dbReference>
<dbReference type="AlphaFoldDB" id="A0A7X3SIT2"/>